<name>A0A2D2LXV0_FAUOS</name>
<dbReference type="AlphaFoldDB" id="A0A2D2LXV0"/>
<dbReference type="RefSeq" id="WP_100271189.1">
    <property type="nucleotide sequence ID" value="NZ_CP024445.1"/>
</dbReference>
<evidence type="ECO:0000313" key="2">
    <source>
        <dbReference type="Proteomes" id="UP000229340"/>
    </source>
</evidence>
<reference evidence="2" key="1">
    <citation type="submission" date="2017-10" db="EMBL/GenBank/DDBJ databases">
        <title>Complete genome sequence of Moraxella osloensis NP7 isolated from human skin.</title>
        <authorList>
            <person name="Lee K."/>
            <person name="Lim J.Y."/>
            <person name="Hwang I."/>
        </authorList>
    </citation>
    <scope>NUCLEOTIDE SEQUENCE [LARGE SCALE GENOMIC DNA]</scope>
    <source>
        <strain evidence="2">NP7</strain>
        <plasmid evidence="2">pnp7-2</plasmid>
    </source>
</reference>
<evidence type="ECO:0000313" key="1">
    <source>
        <dbReference type="EMBL" id="ATR79854.1"/>
    </source>
</evidence>
<dbReference type="Proteomes" id="UP000229340">
    <property type="component" value="Plasmid pNP7-2"/>
</dbReference>
<geneLocation type="plasmid" evidence="2">
    <name>pnp7-2</name>
</geneLocation>
<sequence>MIYYKPNSDIYYLESDYWTEERDFLLSHQCRLLNVNEANMFNLGNFFQKNDDDIKPILNSDFHYFMIPYELDDEIIDDLSASEIILSLISENLHNKIYLASTDSDKCCFIECNNLDEDILYNLYNTHINTPFIVFDEDANFFALIDFDLPIQIIAFKKNIIDSYNFISNNIGQKGWDDLYQRYSSYINLQPIFNKYYKPLL</sequence>
<gene>
    <name evidence="1" type="ORF">NP7_10855</name>
</gene>
<accession>A0A2D2LXV0</accession>
<keyword evidence="1" id="KW-0614">Plasmid</keyword>
<protein>
    <submittedName>
        <fullName evidence="1">Uncharacterized protein</fullName>
    </submittedName>
</protein>
<dbReference type="EMBL" id="CP024445">
    <property type="protein sequence ID" value="ATR79854.1"/>
    <property type="molecule type" value="Genomic_DNA"/>
</dbReference>
<proteinExistence type="predicted"/>
<organism evidence="1 2">
    <name type="scientific">Faucicola osloensis</name>
    <name type="common">Moraxella osloensis</name>
    <dbReference type="NCBI Taxonomy" id="34062"/>
    <lineage>
        <taxon>Bacteria</taxon>
        <taxon>Pseudomonadati</taxon>
        <taxon>Pseudomonadota</taxon>
        <taxon>Gammaproteobacteria</taxon>
        <taxon>Moraxellales</taxon>
        <taxon>Moraxellaceae</taxon>
        <taxon>Faucicola</taxon>
    </lineage>
</organism>